<dbReference type="PANTHER" id="PTHR33164">
    <property type="entry name" value="TRANSCRIPTIONAL REGULATOR, MARR FAMILY"/>
    <property type="match status" value="1"/>
</dbReference>
<dbReference type="PANTHER" id="PTHR33164:SF104">
    <property type="entry name" value="TRANSCRIPTIONAL REGULATORY PROTEIN"/>
    <property type="match status" value="1"/>
</dbReference>
<keyword evidence="2" id="KW-0238">DNA-binding</keyword>
<protein>
    <submittedName>
        <fullName evidence="2">DNA-binding MarR family transcriptional regulator</fullName>
    </submittedName>
</protein>
<dbReference type="InterPro" id="IPR039422">
    <property type="entry name" value="MarR/SlyA-like"/>
</dbReference>
<keyword evidence="3" id="KW-1185">Reference proteome</keyword>
<evidence type="ECO:0000313" key="2">
    <source>
        <dbReference type="EMBL" id="TQL75193.1"/>
    </source>
</evidence>
<organism evidence="2 3">
    <name type="scientific">Stackebrandtia endophytica</name>
    <dbReference type="NCBI Taxonomy" id="1496996"/>
    <lineage>
        <taxon>Bacteria</taxon>
        <taxon>Bacillati</taxon>
        <taxon>Actinomycetota</taxon>
        <taxon>Actinomycetes</taxon>
        <taxon>Glycomycetales</taxon>
        <taxon>Glycomycetaceae</taxon>
        <taxon>Stackebrandtia</taxon>
    </lineage>
</organism>
<dbReference type="InterPro" id="IPR036388">
    <property type="entry name" value="WH-like_DNA-bd_sf"/>
</dbReference>
<dbReference type="SUPFAM" id="SSF46785">
    <property type="entry name" value="Winged helix' DNA-binding domain"/>
    <property type="match status" value="1"/>
</dbReference>
<dbReference type="PROSITE" id="PS50995">
    <property type="entry name" value="HTH_MARR_2"/>
    <property type="match status" value="1"/>
</dbReference>
<dbReference type="InterPro" id="IPR000835">
    <property type="entry name" value="HTH_MarR-typ"/>
</dbReference>
<evidence type="ECO:0000313" key="3">
    <source>
        <dbReference type="Proteomes" id="UP000317043"/>
    </source>
</evidence>
<evidence type="ECO:0000259" key="1">
    <source>
        <dbReference type="PROSITE" id="PS50995"/>
    </source>
</evidence>
<dbReference type="Gene3D" id="1.10.10.10">
    <property type="entry name" value="Winged helix-like DNA-binding domain superfamily/Winged helix DNA-binding domain"/>
    <property type="match status" value="1"/>
</dbReference>
<sequence>MTDPVADAGYPLDQPGSMSAEEIAAAWRAERPDLPVDSISVITPLWRIGKLLADDRRRLLVDHDMDPATLDLLSTLRRAGPPYRLATRELADRSLVTAGAISQRVARAEQRGLVTRTNAGGRPRTVLVTLTPLGFERVDAVVGDILRREHDCLTSLSQPQRTQLAELLGTLLTDLSDRIPRTG</sequence>
<feature type="domain" description="HTH marR-type" evidence="1">
    <location>
        <begin position="38"/>
        <end position="173"/>
    </location>
</feature>
<dbReference type="AlphaFoldDB" id="A0A543ARI0"/>
<dbReference type="OrthoDB" id="3237509at2"/>
<accession>A0A543ARI0</accession>
<dbReference type="InParanoid" id="A0A543ARI0"/>
<gene>
    <name evidence="2" type="ORF">FB566_0690</name>
</gene>
<name>A0A543ARI0_9ACTN</name>
<dbReference type="GO" id="GO:0006950">
    <property type="term" value="P:response to stress"/>
    <property type="evidence" value="ECO:0007669"/>
    <property type="project" value="TreeGrafter"/>
</dbReference>
<dbReference type="Pfam" id="PF12802">
    <property type="entry name" value="MarR_2"/>
    <property type="match status" value="1"/>
</dbReference>
<dbReference type="InterPro" id="IPR036390">
    <property type="entry name" value="WH_DNA-bd_sf"/>
</dbReference>
<dbReference type="GO" id="GO:0003700">
    <property type="term" value="F:DNA-binding transcription factor activity"/>
    <property type="evidence" value="ECO:0007669"/>
    <property type="project" value="InterPro"/>
</dbReference>
<reference evidence="2 3" key="1">
    <citation type="submission" date="2019-06" db="EMBL/GenBank/DDBJ databases">
        <title>Sequencing the genomes of 1000 actinobacteria strains.</title>
        <authorList>
            <person name="Klenk H.-P."/>
        </authorList>
    </citation>
    <scope>NUCLEOTIDE SEQUENCE [LARGE SCALE GENOMIC DNA]</scope>
    <source>
        <strain evidence="2 3">DSM 45928</strain>
    </source>
</reference>
<dbReference type="SMART" id="SM00347">
    <property type="entry name" value="HTH_MARR"/>
    <property type="match status" value="1"/>
</dbReference>
<comment type="caution">
    <text evidence="2">The sequence shown here is derived from an EMBL/GenBank/DDBJ whole genome shotgun (WGS) entry which is preliminary data.</text>
</comment>
<dbReference type="GO" id="GO:0003677">
    <property type="term" value="F:DNA binding"/>
    <property type="evidence" value="ECO:0007669"/>
    <property type="project" value="UniProtKB-KW"/>
</dbReference>
<dbReference type="EMBL" id="VFOW01000001">
    <property type="protein sequence ID" value="TQL75193.1"/>
    <property type="molecule type" value="Genomic_DNA"/>
</dbReference>
<proteinExistence type="predicted"/>
<dbReference type="RefSeq" id="WP_142034880.1">
    <property type="nucleotide sequence ID" value="NZ_JBHTGS010000001.1"/>
</dbReference>
<dbReference type="Proteomes" id="UP000317043">
    <property type="component" value="Unassembled WGS sequence"/>
</dbReference>